<dbReference type="SMART" id="SM00285">
    <property type="entry name" value="PBD"/>
    <property type="match status" value="1"/>
</dbReference>
<evidence type="ECO:0000313" key="3">
    <source>
        <dbReference type="EMBL" id="KAF7811138.1"/>
    </source>
</evidence>
<dbReference type="Gene3D" id="3.90.810.10">
    <property type="entry name" value="CRIB domain"/>
    <property type="match status" value="1"/>
</dbReference>
<proteinExistence type="predicted"/>
<feature type="domain" description="CRIB" evidence="2">
    <location>
        <begin position="12"/>
        <end position="25"/>
    </location>
</feature>
<dbReference type="FunFam" id="3.90.810.10:FF:000029">
    <property type="entry name" value="Elongation factor Ts, mitochondrial"/>
    <property type="match status" value="1"/>
</dbReference>
<gene>
    <name evidence="3" type="ORF">G2W53_032114</name>
</gene>
<dbReference type="CDD" id="cd00132">
    <property type="entry name" value="CRIB"/>
    <property type="match status" value="1"/>
</dbReference>
<evidence type="ECO:0000313" key="4">
    <source>
        <dbReference type="Proteomes" id="UP000634136"/>
    </source>
</evidence>
<reference evidence="3" key="1">
    <citation type="submission" date="2020-09" db="EMBL/GenBank/DDBJ databases">
        <title>Genome-Enabled Discovery of Anthraquinone Biosynthesis in Senna tora.</title>
        <authorList>
            <person name="Kang S.-H."/>
            <person name="Pandey R.P."/>
            <person name="Lee C.-M."/>
            <person name="Sim J.-S."/>
            <person name="Jeong J.-T."/>
            <person name="Choi B.-S."/>
            <person name="Jung M."/>
            <person name="Ginzburg D."/>
            <person name="Zhao K."/>
            <person name="Won S.Y."/>
            <person name="Oh T.-J."/>
            <person name="Yu Y."/>
            <person name="Kim N.-H."/>
            <person name="Lee O.R."/>
            <person name="Lee T.-H."/>
            <person name="Bashyal P."/>
            <person name="Kim T.-S."/>
            <person name="Lee W.-H."/>
            <person name="Kawkins C."/>
            <person name="Kim C.-K."/>
            <person name="Kim J.S."/>
            <person name="Ahn B.O."/>
            <person name="Rhee S.Y."/>
            <person name="Sohng J.K."/>
        </authorList>
    </citation>
    <scope>NUCLEOTIDE SEQUENCE</scope>
    <source>
        <tissue evidence="3">Leaf</tissue>
    </source>
</reference>
<dbReference type="Pfam" id="PF00786">
    <property type="entry name" value="PBD"/>
    <property type="match status" value="1"/>
</dbReference>
<dbReference type="InterPro" id="IPR036936">
    <property type="entry name" value="CRIB_dom_sf"/>
</dbReference>
<accession>A0A834SX13</accession>
<dbReference type="PANTHER" id="PTHR46325:SF20">
    <property type="entry name" value="CRIB DOMAIN-CONTAINING PROTEIN RIC10"/>
    <property type="match status" value="1"/>
</dbReference>
<dbReference type="Proteomes" id="UP000634136">
    <property type="component" value="Unassembled WGS sequence"/>
</dbReference>
<name>A0A834SX13_9FABA</name>
<feature type="compositionally biased region" description="Pro residues" evidence="1">
    <location>
        <begin position="133"/>
        <end position="142"/>
    </location>
</feature>
<protein>
    <submittedName>
        <fullName evidence="3">CRIB domain-containing protein RIC10</fullName>
    </submittedName>
</protein>
<keyword evidence="4" id="KW-1185">Reference proteome</keyword>
<dbReference type="EMBL" id="JAAIUW010000010">
    <property type="protein sequence ID" value="KAF7811138.1"/>
    <property type="molecule type" value="Genomic_DNA"/>
</dbReference>
<sequence length="142" mass="15509">MNVVVKEREIEIGYPTDVKHVAHIGWDGPSGTNGPSWMNEFKSAPDFSTSLGNLGDRRDPNPLSTTIMPPRDYAESSQPKPNKLKDASDHPRVAKKHKRKKAKLGTPKASSSSATKHFRAPKSGNAYTDREAPPPTAPIVQV</sequence>
<dbReference type="AlphaFoldDB" id="A0A834SX13"/>
<organism evidence="3 4">
    <name type="scientific">Senna tora</name>
    <dbReference type="NCBI Taxonomy" id="362788"/>
    <lineage>
        <taxon>Eukaryota</taxon>
        <taxon>Viridiplantae</taxon>
        <taxon>Streptophyta</taxon>
        <taxon>Embryophyta</taxon>
        <taxon>Tracheophyta</taxon>
        <taxon>Spermatophyta</taxon>
        <taxon>Magnoliopsida</taxon>
        <taxon>eudicotyledons</taxon>
        <taxon>Gunneridae</taxon>
        <taxon>Pentapetalae</taxon>
        <taxon>rosids</taxon>
        <taxon>fabids</taxon>
        <taxon>Fabales</taxon>
        <taxon>Fabaceae</taxon>
        <taxon>Caesalpinioideae</taxon>
        <taxon>Cassia clade</taxon>
        <taxon>Senna</taxon>
    </lineage>
</organism>
<feature type="compositionally biased region" description="Basic and acidic residues" evidence="1">
    <location>
        <begin position="83"/>
        <end position="92"/>
    </location>
</feature>
<comment type="caution">
    <text evidence="3">The sequence shown here is derived from an EMBL/GenBank/DDBJ whole genome shotgun (WGS) entry which is preliminary data.</text>
</comment>
<dbReference type="InterPro" id="IPR000095">
    <property type="entry name" value="CRIB_dom"/>
</dbReference>
<evidence type="ECO:0000256" key="1">
    <source>
        <dbReference type="SAM" id="MobiDB-lite"/>
    </source>
</evidence>
<dbReference type="PROSITE" id="PS50108">
    <property type="entry name" value="CRIB"/>
    <property type="match status" value="1"/>
</dbReference>
<dbReference type="PANTHER" id="PTHR46325">
    <property type="entry name" value="CRIB DOMAIN-CONTAINING PROTEIN RIC8"/>
    <property type="match status" value="1"/>
</dbReference>
<feature type="region of interest" description="Disordered" evidence="1">
    <location>
        <begin position="25"/>
        <end position="142"/>
    </location>
</feature>
<dbReference type="OrthoDB" id="4206278at2759"/>
<feature type="compositionally biased region" description="Basic residues" evidence="1">
    <location>
        <begin position="93"/>
        <end position="103"/>
    </location>
</feature>
<evidence type="ECO:0000259" key="2">
    <source>
        <dbReference type="PROSITE" id="PS50108"/>
    </source>
</evidence>